<evidence type="ECO:0000256" key="1">
    <source>
        <dbReference type="SAM" id="Phobius"/>
    </source>
</evidence>
<dbReference type="InterPro" id="IPR050640">
    <property type="entry name" value="Bact_2-comp_sensor_kinase"/>
</dbReference>
<comment type="caution">
    <text evidence="3">The sequence shown here is derived from an EMBL/GenBank/DDBJ whole genome shotgun (WGS) entry which is preliminary data.</text>
</comment>
<dbReference type="PANTHER" id="PTHR34220">
    <property type="entry name" value="SENSOR HISTIDINE KINASE YPDA"/>
    <property type="match status" value="1"/>
</dbReference>
<dbReference type="InterPro" id="IPR010559">
    <property type="entry name" value="Sig_transdc_His_kin_internal"/>
</dbReference>
<gene>
    <name evidence="3" type="ORF">H8B04_04390</name>
</gene>
<keyword evidence="1" id="KW-1133">Transmembrane helix</keyword>
<dbReference type="EMBL" id="JACOIJ010000005">
    <property type="protein sequence ID" value="MBD1428816.1"/>
    <property type="molecule type" value="Genomic_DNA"/>
</dbReference>
<keyword evidence="3" id="KW-0418">Kinase</keyword>
<proteinExistence type="predicted"/>
<sequence>MAITVLFAVLGGVTVSIINSKLHHFDKTSLKNIANEKNAVVNKEIESLNNSFKFLASLAEIGEIQLLNTLIQQGGYRDVVAGYVFVDRKSGLTHNYFHGQSSQNEIWDGPLDHKIASENEYFLSKDGVLYALWQPVDSVANIRFVVNIQKLNERFWNEEIGQSAYVEVYDSQYRYIIGVDSSKIGKMFPQLKPQFTDKMGKTVLSDFLGLDVRQYSFESENLRGHTLLISVPILKGDEVFTEVSLPIWGLWFIGLLAIFILVVFTVRQDRKQYNLQMRNLQFLNEKTILEYSNLKEKMNPHFLFNSLGSLQQLIQKQPDIAKTYVVKLSKFYRKLLNLPPNGVSTLQEELDILQEYIFLQQLRFGDLKLPISYAIDPALLGKHLPTLSLQILVENVIKHNILSDETPVNIEVTTTTTGIYVSNTKNLRQDSEDSEGYGTNFLQRTYQHYRITDFHIEENADRYSVYLPFIDTP</sequence>
<feature type="domain" description="Signal transduction histidine kinase internal region" evidence="2">
    <location>
        <begin position="290"/>
        <end position="366"/>
    </location>
</feature>
<reference evidence="3 4" key="1">
    <citation type="submission" date="2020-08" db="EMBL/GenBank/DDBJ databases">
        <title>Sphingobacterium sp. DN04309 isolated from aquaculture water.</title>
        <authorList>
            <person name="Zhang M."/>
        </authorList>
    </citation>
    <scope>NUCLEOTIDE SEQUENCE [LARGE SCALE GENOMIC DNA]</scope>
    <source>
        <strain evidence="3 4">DN04309</strain>
    </source>
</reference>
<dbReference type="Proteomes" id="UP000651271">
    <property type="component" value="Unassembled WGS sequence"/>
</dbReference>
<dbReference type="GO" id="GO:0016301">
    <property type="term" value="F:kinase activity"/>
    <property type="evidence" value="ECO:0007669"/>
    <property type="project" value="UniProtKB-KW"/>
</dbReference>
<dbReference type="Pfam" id="PF06580">
    <property type="entry name" value="His_kinase"/>
    <property type="match status" value="1"/>
</dbReference>
<organism evidence="3 4">
    <name type="scientific">Sphingobacterium litopenaei</name>
    <dbReference type="NCBI Taxonomy" id="2763500"/>
    <lineage>
        <taxon>Bacteria</taxon>
        <taxon>Pseudomonadati</taxon>
        <taxon>Bacteroidota</taxon>
        <taxon>Sphingobacteriia</taxon>
        <taxon>Sphingobacteriales</taxon>
        <taxon>Sphingobacteriaceae</taxon>
        <taxon>Sphingobacterium</taxon>
    </lineage>
</organism>
<keyword evidence="1" id="KW-0472">Membrane</keyword>
<keyword evidence="3" id="KW-0808">Transferase</keyword>
<keyword evidence="1" id="KW-0812">Transmembrane</keyword>
<feature type="transmembrane region" description="Helical" evidence="1">
    <location>
        <begin position="245"/>
        <end position="266"/>
    </location>
</feature>
<evidence type="ECO:0000313" key="4">
    <source>
        <dbReference type="Proteomes" id="UP000651271"/>
    </source>
</evidence>
<protein>
    <submittedName>
        <fullName evidence="3">Histidine kinase</fullName>
    </submittedName>
</protein>
<evidence type="ECO:0000259" key="2">
    <source>
        <dbReference type="Pfam" id="PF06580"/>
    </source>
</evidence>
<keyword evidence="4" id="KW-1185">Reference proteome</keyword>
<name>A0ABR7YBZ5_9SPHI</name>
<evidence type="ECO:0000313" key="3">
    <source>
        <dbReference type="EMBL" id="MBD1428816.1"/>
    </source>
</evidence>
<accession>A0ABR7YBZ5</accession>
<dbReference type="PANTHER" id="PTHR34220:SF7">
    <property type="entry name" value="SENSOR HISTIDINE KINASE YPDA"/>
    <property type="match status" value="1"/>
</dbReference>